<evidence type="ECO:0000313" key="2">
    <source>
        <dbReference type="Proteomes" id="UP000656813"/>
    </source>
</evidence>
<name>A0A8J2ZTC0_9BACL</name>
<dbReference type="Proteomes" id="UP000656813">
    <property type="component" value="Unassembled WGS sequence"/>
</dbReference>
<keyword evidence="2" id="KW-1185">Reference proteome</keyword>
<sequence length="238" mass="27649">MKEENKLKEVDLYKPIQNYFLNENYEVYSEVKDCDLAAVKDDALVLVEFKLNLSVDLLIQATKRQRITDCVYIAIPKPKHRLNSKRWADKCHLVRRLELGLIVVSFSGKRAKAEILFHPSTFSRRKSKAKRASIIKEIDGRSADYNVGGMNRAKIMTAYKENCIQIATYLDQHGPLSPKALIEMGTGKKTSSILTKNYYRWFERIRRGIYVLNEKGKQEVKEYPDLVNYYLKGLHPKE</sequence>
<accession>A0A8J2ZTC0</accession>
<evidence type="ECO:0000313" key="1">
    <source>
        <dbReference type="EMBL" id="GGH77233.1"/>
    </source>
</evidence>
<comment type="caution">
    <text evidence="1">The sequence shown here is derived from an EMBL/GenBank/DDBJ whole genome shotgun (WGS) entry which is preliminary data.</text>
</comment>
<protein>
    <submittedName>
        <fullName evidence="1">Uncharacterized protein</fullName>
    </submittedName>
</protein>
<dbReference type="AlphaFoldDB" id="A0A8J2ZTC0"/>
<organism evidence="1 2">
    <name type="scientific">Pullulanibacillus pueri</name>
    <dbReference type="NCBI Taxonomy" id="1437324"/>
    <lineage>
        <taxon>Bacteria</taxon>
        <taxon>Bacillati</taxon>
        <taxon>Bacillota</taxon>
        <taxon>Bacilli</taxon>
        <taxon>Bacillales</taxon>
        <taxon>Sporolactobacillaceae</taxon>
        <taxon>Pullulanibacillus</taxon>
    </lineage>
</organism>
<dbReference type="EMBL" id="BMFV01000004">
    <property type="protein sequence ID" value="GGH77233.1"/>
    <property type="molecule type" value="Genomic_DNA"/>
</dbReference>
<reference evidence="1" key="1">
    <citation type="journal article" date="2014" name="Int. J. Syst. Evol. Microbiol.">
        <title>Complete genome sequence of Corynebacterium casei LMG S-19264T (=DSM 44701T), isolated from a smear-ripened cheese.</title>
        <authorList>
            <consortium name="US DOE Joint Genome Institute (JGI-PGF)"/>
            <person name="Walter F."/>
            <person name="Albersmeier A."/>
            <person name="Kalinowski J."/>
            <person name="Ruckert C."/>
        </authorList>
    </citation>
    <scope>NUCLEOTIDE SEQUENCE</scope>
    <source>
        <strain evidence="1">CGMCC 1.12777</strain>
    </source>
</reference>
<reference evidence="1" key="2">
    <citation type="submission" date="2020-09" db="EMBL/GenBank/DDBJ databases">
        <authorList>
            <person name="Sun Q."/>
            <person name="Zhou Y."/>
        </authorList>
    </citation>
    <scope>NUCLEOTIDE SEQUENCE</scope>
    <source>
        <strain evidence="1">CGMCC 1.12777</strain>
    </source>
</reference>
<gene>
    <name evidence="1" type="ORF">GCM10007096_08830</name>
</gene>
<dbReference type="RefSeq" id="WP_188496179.1">
    <property type="nucleotide sequence ID" value="NZ_BMFV01000004.1"/>
</dbReference>
<proteinExistence type="predicted"/>
<dbReference type="InterPro" id="IPR018679">
    <property type="entry name" value="DUF2161"/>
</dbReference>
<dbReference type="Pfam" id="PF09929">
    <property type="entry name" value="DUF2161"/>
    <property type="match status" value="1"/>
</dbReference>